<evidence type="ECO:0000313" key="2">
    <source>
        <dbReference type="Proteomes" id="UP000255518"/>
    </source>
</evidence>
<dbReference type="Proteomes" id="UP000255518">
    <property type="component" value="Unassembled WGS sequence"/>
</dbReference>
<protein>
    <submittedName>
        <fullName evidence="1">Uncharacterized protein</fullName>
    </submittedName>
</protein>
<name>A0A377UYP3_KLEPN</name>
<gene>
    <name evidence="1" type="ORF">NCTC13443_03487</name>
</gene>
<proteinExistence type="predicted"/>
<dbReference type="EMBL" id="UGKT01000001">
    <property type="protein sequence ID" value="STT03125.1"/>
    <property type="molecule type" value="Genomic_DNA"/>
</dbReference>
<reference evidence="1 2" key="1">
    <citation type="submission" date="2018-06" db="EMBL/GenBank/DDBJ databases">
        <authorList>
            <consortium name="Pathogen Informatics"/>
            <person name="Doyle S."/>
        </authorList>
    </citation>
    <scope>NUCLEOTIDE SEQUENCE [LARGE SCALE GENOMIC DNA]</scope>
    <source>
        <strain evidence="1 2">NCTC13443</strain>
    </source>
</reference>
<sequence>MTARERFFKKLQQQQNPRRTAALDGSAAADIARFRQQMAALAQQISQWFDGTGIEVVISTRHLHDLSTLGYSLNSGICRYDIPAIRLQNGERSVNIVPQQLLDGVEKGIVT</sequence>
<organism evidence="1 2">
    <name type="scientific">Klebsiella pneumoniae</name>
    <dbReference type="NCBI Taxonomy" id="573"/>
    <lineage>
        <taxon>Bacteria</taxon>
        <taxon>Pseudomonadati</taxon>
        <taxon>Pseudomonadota</taxon>
        <taxon>Gammaproteobacteria</taxon>
        <taxon>Enterobacterales</taxon>
        <taxon>Enterobacteriaceae</taxon>
        <taxon>Klebsiella/Raoultella group</taxon>
        <taxon>Klebsiella</taxon>
        <taxon>Klebsiella pneumoniae complex</taxon>
    </lineage>
</organism>
<accession>A0A377UYP3</accession>
<evidence type="ECO:0000313" key="1">
    <source>
        <dbReference type="EMBL" id="STT03125.1"/>
    </source>
</evidence>
<dbReference type="AlphaFoldDB" id="A0A377UYP3"/>